<dbReference type="Proteomes" id="UP001320898">
    <property type="component" value="Unassembled WGS sequence"/>
</dbReference>
<dbReference type="RefSeq" id="WP_261614562.1">
    <property type="nucleotide sequence ID" value="NZ_JALIDZ010000002.1"/>
</dbReference>
<gene>
    <name evidence="7" type="ORF">MUB46_03850</name>
</gene>
<feature type="transmembrane region" description="Helical" evidence="5">
    <location>
        <begin position="164"/>
        <end position="181"/>
    </location>
</feature>
<evidence type="ECO:0000256" key="5">
    <source>
        <dbReference type="SAM" id="Phobius"/>
    </source>
</evidence>
<dbReference type="AlphaFoldDB" id="A0AAW5QXG2"/>
<keyword evidence="4 5" id="KW-0472">Membrane</keyword>
<dbReference type="Gene3D" id="1.20.1510.10">
    <property type="entry name" value="Cation efflux protein transmembrane domain"/>
    <property type="match status" value="1"/>
</dbReference>
<accession>A0AAW5QXG2</accession>
<dbReference type="InterPro" id="IPR027469">
    <property type="entry name" value="Cation_efflux_TMD_sf"/>
</dbReference>
<dbReference type="EMBL" id="JALIDZ010000002">
    <property type="protein sequence ID" value="MCT8970985.1"/>
    <property type="molecule type" value="Genomic_DNA"/>
</dbReference>
<keyword evidence="2 5" id="KW-0812">Transmembrane</keyword>
<sequence length="220" mass="23906">MIPDIDPLDQKPVPPGARGEGFLAPATVEEASALRFAAISSLVLAGFEALVALLIGSVAVMAIAIDSLRDGLSAGSALVLAGRDRRLYRLAAVIVAALTAFAFLWIVWIGFTRFGVGRLPNPWLMIAVAAISLAVNVITALRLRVMDVGDDDVRWTWRQTRWDFVADLGVIVAALAISDFAQRWPDLVAGLLIAAFNLWGIWKLVRAMWEAEAEDIRERS</sequence>
<evidence type="ECO:0000256" key="4">
    <source>
        <dbReference type="ARBA" id="ARBA00023136"/>
    </source>
</evidence>
<dbReference type="SUPFAM" id="SSF161111">
    <property type="entry name" value="Cation efflux protein transmembrane domain-like"/>
    <property type="match status" value="1"/>
</dbReference>
<evidence type="ECO:0000256" key="1">
    <source>
        <dbReference type="ARBA" id="ARBA00004141"/>
    </source>
</evidence>
<evidence type="ECO:0000256" key="3">
    <source>
        <dbReference type="ARBA" id="ARBA00022989"/>
    </source>
</evidence>
<evidence type="ECO:0000259" key="6">
    <source>
        <dbReference type="Pfam" id="PF01545"/>
    </source>
</evidence>
<reference evidence="7 8" key="1">
    <citation type="submission" date="2022-04" db="EMBL/GenBank/DDBJ databases">
        <authorList>
            <person name="Ye Y.-Q."/>
            <person name="Du Z.-J."/>
        </authorList>
    </citation>
    <scope>NUCLEOTIDE SEQUENCE [LARGE SCALE GENOMIC DNA]</scope>
    <source>
        <strain evidence="7 8">A6E488</strain>
    </source>
</reference>
<dbReference type="GO" id="GO:0016020">
    <property type="term" value="C:membrane"/>
    <property type="evidence" value="ECO:0007669"/>
    <property type="project" value="UniProtKB-SubCell"/>
</dbReference>
<comment type="caution">
    <text evidence="7">The sequence shown here is derived from an EMBL/GenBank/DDBJ whole genome shotgun (WGS) entry which is preliminary data.</text>
</comment>
<dbReference type="Pfam" id="PF01545">
    <property type="entry name" value="Cation_efflux"/>
    <property type="match status" value="1"/>
</dbReference>
<evidence type="ECO:0000313" key="8">
    <source>
        <dbReference type="Proteomes" id="UP001320898"/>
    </source>
</evidence>
<name>A0AAW5QXG2_9HYPH</name>
<feature type="transmembrane region" description="Helical" evidence="5">
    <location>
        <begin position="87"/>
        <end position="111"/>
    </location>
</feature>
<proteinExistence type="predicted"/>
<organism evidence="7 8">
    <name type="scientific">Microbaculum marinisediminis</name>
    <dbReference type="NCBI Taxonomy" id="2931392"/>
    <lineage>
        <taxon>Bacteria</taxon>
        <taxon>Pseudomonadati</taxon>
        <taxon>Pseudomonadota</taxon>
        <taxon>Alphaproteobacteria</taxon>
        <taxon>Hyphomicrobiales</taxon>
        <taxon>Tepidamorphaceae</taxon>
        <taxon>Microbaculum</taxon>
    </lineage>
</organism>
<keyword evidence="3 5" id="KW-1133">Transmembrane helix</keyword>
<feature type="transmembrane region" description="Helical" evidence="5">
    <location>
        <begin position="123"/>
        <end position="143"/>
    </location>
</feature>
<comment type="subcellular location">
    <subcellularLocation>
        <location evidence="1">Membrane</location>
        <topology evidence="1">Multi-pass membrane protein</topology>
    </subcellularLocation>
</comment>
<dbReference type="GO" id="GO:0008324">
    <property type="term" value="F:monoatomic cation transmembrane transporter activity"/>
    <property type="evidence" value="ECO:0007669"/>
    <property type="project" value="InterPro"/>
</dbReference>
<dbReference type="InterPro" id="IPR058533">
    <property type="entry name" value="Cation_efflux_TM"/>
</dbReference>
<keyword evidence="8" id="KW-1185">Reference proteome</keyword>
<evidence type="ECO:0000313" key="7">
    <source>
        <dbReference type="EMBL" id="MCT8970985.1"/>
    </source>
</evidence>
<feature type="transmembrane region" description="Helical" evidence="5">
    <location>
        <begin position="187"/>
        <end position="205"/>
    </location>
</feature>
<evidence type="ECO:0000256" key="2">
    <source>
        <dbReference type="ARBA" id="ARBA00022692"/>
    </source>
</evidence>
<feature type="domain" description="Cation efflux protein transmembrane" evidence="6">
    <location>
        <begin position="36"/>
        <end position="206"/>
    </location>
</feature>
<protein>
    <submittedName>
        <fullName evidence="7">Cation transporter</fullName>
    </submittedName>
</protein>
<feature type="transmembrane region" description="Helical" evidence="5">
    <location>
        <begin position="42"/>
        <end position="66"/>
    </location>
</feature>